<dbReference type="Proteomes" id="UP001217089">
    <property type="component" value="Unassembled WGS sequence"/>
</dbReference>
<proteinExistence type="predicted"/>
<reference evidence="1 2" key="1">
    <citation type="submission" date="2022-12" db="EMBL/GenBank/DDBJ databases">
        <title>Chromosome-level genome of Tegillarca granosa.</title>
        <authorList>
            <person name="Kim J."/>
        </authorList>
    </citation>
    <scope>NUCLEOTIDE SEQUENCE [LARGE SCALE GENOMIC DNA]</scope>
    <source>
        <strain evidence="1">Teg-2019</strain>
        <tissue evidence="1">Adductor muscle</tissue>
    </source>
</reference>
<evidence type="ECO:0000313" key="1">
    <source>
        <dbReference type="EMBL" id="KAJ8321211.1"/>
    </source>
</evidence>
<evidence type="ECO:0000313" key="2">
    <source>
        <dbReference type="Proteomes" id="UP001217089"/>
    </source>
</evidence>
<accession>A0ABQ9FWW6</accession>
<organism evidence="1 2">
    <name type="scientific">Tegillarca granosa</name>
    <name type="common">Malaysian cockle</name>
    <name type="synonym">Anadara granosa</name>
    <dbReference type="NCBI Taxonomy" id="220873"/>
    <lineage>
        <taxon>Eukaryota</taxon>
        <taxon>Metazoa</taxon>
        <taxon>Spiralia</taxon>
        <taxon>Lophotrochozoa</taxon>
        <taxon>Mollusca</taxon>
        <taxon>Bivalvia</taxon>
        <taxon>Autobranchia</taxon>
        <taxon>Pteriomorphia</taxon>
        <taxon>Arcoida</taxon>
        <taxon>Arcoidea</taxon>
        <taxon>Arcidae</taxon>
        <taxon>Tegillarca</taxon>
    </lineage>
</organism>
<gene>
    <name evidence="1" type="ORF">KUTeg_001239</name>
</gene>
<comment type="caution">
    <text evidence="1">The sequence shown here is derived from an EMBL/GenBank/DDBJ whole genome shotgun (WGS) entry which is preliminary data.</text>
</comment>
<dbReference type="Gene3D" id="2.120.10.30">
    <property type="entry name" value="TolB, C-terminal domain"/>
    <property type="match status" value="1"/>
</dbReference>
<dbReference type="SUPFAM" id="SSF63825">
    <property type="entry name" value="YWTD domain"/>
    <property type="match status" value="1"/>
</dbReference>
<sequence length="149" mass="16542">MTTEGHIKQTIQKDKQHQSLYNDPLYVVENINEDVVVVDGCSPCAIVLTRVESTGIHIQDSSQSSHCESIASCYGIACDNVGCILVSDWGSHRIHQIDMDGKFIQFILTQQHGIQSPLGLSIDNKSQLWLCNNDGKEVNNLQVQIMNSD</sequence>
<name>A0ABQ9FWW6_TEGGR</name>
<keyword evidence="2" id="KW-1185">Reference proteome</keyword>
<protein>
    <submittedName>
        <fullName evidence="1">Uncharacterized protein</fullName>
    </submittedName>
</protein>
<dbReference type="InterPro" id="IPR011042">
    <property type="entry name" value="6-blade_b-propeller_TolB-like"/>
</dbReference>
<dbReference type="EMBL" id="JARBDR010000126">
    <property type="protein sequence ID" value="KAJ8321211.1"/>
    <property type="molecule type" value="Genomic_DNA"/>
</dbReference>